<accession>A0A6A2WZJ2</accession>
<evidence type="ECO:0000259" key="1">
    <source>
        <dbReference type="PROSITE" id="PS50011"/>
    </source>
</evidence>
<proteinExistence type="predicted"/>
<organism evidence="2 3">
    <name type="scientific">Hibiscus syriacus</name>
    <name type="common">Rose of Sharon</name>
    <dbReference type="NCBI Taxonomy" id="106335"/>
    <lineage>
        <taxon>Eukaryota</taxon>
        <taxon>Viridiplantae</taxon>
        <taxon>Streptophyta</taxon>
        <taxon>Embryophyta</taxon>
        <taxon>Tracheophyta</taxon>
        <taxon>Spermatophyta</taxon>
        <taxon>Magnoliopsida</taxon>
        <taxon>eudicotyledons</taxon>
        <taxon>Gunneridae</taxon>
        <taxon>Pentapetalae</taxon>
        <taxon>rosids</taxon>
        <taxon>malvids</taxon>
        <taxon>Malvales</taxon>
        <taxon>Malvaceae</taxon>
        <taxon>Malvoideae</taxon>
        <taxon>Hibiscus</taxon>
    </lineage>
</organism>
<dbReference type="Proteomes" id="UP000436088">
    <property type="component" value="Unassembled WGS sequence"/>
</dbReference>
<dbReference type="Pfam" id="PF00069">
    <property type="entry name" value="Pkinase"/>
    <property type="match status" value="1"/>
</dbReference>
<dbReference type="Gene3D" id="1.10.510.10">
    <property type="entry name" value="Transferase(Phosphotransferase) domain 1"/>
    <property type="match status" value="1"/>
</dbReference>
<dbReference type="PROSITE" id="PS00108">
    <property type="entry name" value="PROTEIN_KINASE_ST"/>
    <property type="match status" value="1"/>
</dbReference>
<dbReference type="InterPro" id="IPR000719">
    <property type="entry name" value="Prot_kinase_dom"/>
</dbReference>
<evidence type="ECO:0000313" key="3">
    <source>
        <dbReference type="Proteomes" id="UP000436088"/>
    </source>
</evidence>
<dbReference type="SMART" id="SM00220">
    <property type="entry name" value="S_TKc"/>
    <property type="match status" value="1"/>
</dbReference>
<dbReference type="PANTHER" id="PTHR48011:SF51">
    <property type="entry name" value="PROTEIN KINASE SUPERFAMILY PROTEIN"/>
    <property type="match status" value="1"/>
</dbReference>
<dbReference type="PANTHER" id="PTHR48011">
    <property type="entry name" value="CCR4-NOT TRANSCRIPTIONAL COMPLEX SUBUNIT CAF120-RELATED"/>
    <property type="match status" value="1"/>
</dbReference>
<protein>
    <recommendedName>
        <fullName evidence="1">Protein kinase domain-containing protein</fullName>
    </recommendedName>
</protein>
<keyword evidence="3" id="KW-1185">Reference proteome</keyword>
<name>A0A6A2WZJ2_HIBSY</name>
<dbReference type="GO" id="GO:0007165">
    <property type="term" value="P:signal transduction"/>
    <property type="evidence" value="ECO:0007669"/>
    <property type="project" value="TreeGrafter"/>
</dbReference>
<dbReference type="PROSITE" id="PS50011">
    <property type="entry name" value="PROTEIN_KINASE_DOM"/>
    <property type="match status" value="1"/>
</dbReference>
<dbReference type="GO" id="GO:0004672">
    <property type="term" value="F:protein kinase activity"/>
    <property type="evidence" value="ECO:0007669"/>
    <property type="project" value="InterPro"/>
</dbReference>
<dbReference type="EMBL" id="VEPZ02001575">
    <property type="protein sequence ID" value="KAE8667358.1"/>
    <property type="molecule type" value="Genomic_DNA"/>
</dbReference>
<evidence type="ECO:0000313" key="2">
    <source>
        <dbReference type="EMBL" id="KAE8667358.1"/>
    </source>
</evidence>
<reference evidence="2" key="1">
    <citation type="submission" date="2019-09" db="EMBL/GenBank/DDBJ databases">
        <title>Draft genome information of white flower Hibiscus syriacus.</title>
        <authorList>
            <person name="Kim Y.-M."/>
        </authorList>
    </citation>
    <scope>NUCLEOTIDE SEQUENCE [LARGE SCALE GENOMIC DNA]</scope>
    <source>
        <strain evidence="2">YM2019G1</strain>
    </source>
</reference>
<gene>
    <name evidence="2" type="ORF">F3Y22_tig00112411pilonHSYRG00050</name>
</gene>
<dbReference type="InterPro" id="IPR008271">
    <property type="entry name" value="Ser/Thr_kinase_AS"/>
</dbReference>
<dbReference type="InterPro" id="IPR052751">
    <property type="entry name" value="Plant_MAPKKK"/>
</dbReference>
<dbReference type="AlphaFoldDB" id="A0A6A2WZJ2"/>
<dbReference type="InterPro" id="IPR011009">
    <property type="entry name" value="Kinase-like_dom_sf"/>
</dbReference>
<sequence length="230" mass="25895">MDVKVVKIKVLGKGSYGVVHLVKTKTPLYNQCYGGFTSIERERGVVYNMFLEYASGGNLEDVINKYGGKIPEEISIVYTDDTWRAFEHSSKRFVHSDLKPANILVFPPQDGTGLPNLKIAEFGIAKEVTGAFGCMVSGMHRHSNDYRKQIAMGEQGVFSQVLCCRSKPRVECKYVTRHPYVIPQHVLPRGLQLSYNSSHSSTYSEQVFQHGLPQGFIISDRVLLEKGRYL</sequence>
<dbReference type="GO" id="GO:0005524">
    <property type="term" value="F:ATP binding"/>
    <property type="evidence" value="ECO:0007669"/>
    <property type="project" value="InterPro"/>
</dbReference>
<comment type="caution">
    <text evidence="2">The sequence shown here is derived from an EMBL/GenBank/DDBJ whole genome shotgun (WGS) entry which is preliminary data.</text>
</comment>
<dbReference type="SUPFAM" id="SSF56112">
    <property type="entry name" value="Protein kinase-like (PK-like)"/>
    <property type="match status" value="1"/>
</dbReference>
<feature type="domain" description="Protein kinase" evidence="1">
    <location>
        <begin position="1"/>
        <end position="230"/>
    </location>
</feature>